<dbReference type="OrthoDB" id="285538at2"/>
<name>A0A2S4ATV4_STUST</name>
<comment type="caution">
    <text evidence="1">The sequence shown here is derived from an EMBL/GenBank/DDBJ whole genome shotgun (WGS) entry which is preliminary data.</text>
</comment>
<dbReference type="EMBL" id="PPXG01000001">
    <property type="protein sequence ID" value="POH84840.1"/>
    <property type="molecule type" value="Genomic_DNA"/>
</dbReference>
<gene>
    <name evidence="1" type="ORF">CXK91_02455</name>
</gene>
<dbReference type="RefSeq" id="WP_103454796.1">
    <property type="nucleotide sequence ID" value="NZ_JAMOHQ010000001.1"/>
</dbReference>
<organism evidence="1 2">
    <name type="scientific">Stutzerimonas stutzeri</name>
    <name type="common">Pseudomonas stutzeri</name>
    <dbReference type="NCBI Taxonomy" id="316"/>
    <lineage>
        <taxon>Bacteria</taxon>
        <taxon>Pseudomonadati</taxon>
        <taxon>Pseudomonadota</taxon>
        <taxon>Gammaproteobacteria</taxon>
        <taxon>Pseudomonadales</taxon>
        <taxon>Pseudomonadaceae</taxon>
        <taxon>Stutzerimonas</taxon>
    </lineage>
</organism>
<dbReference type="AlphaFoldDB" id="A0A2S4ATV4"/>
<evidence type="ECO:0000313" key="1">
    <source>
        <dbReference type="EMBL" id="POH84840.1"/>
    </source>
</evidence>
<dbReference type="Proteomes" id="UP000237068">
    <property type="component" value="Unassembled WGS sequence"/>
</dbReference>
<sequence length="79" mass="8962">MKDTPAIPDSYVAWRHCITVECGIPLTTEFVQRRLAVLTNPKEYETQRFAEVYGPGHLQAVLAWYQRAALDAQARNALT</sequence>
<proteinExistence type="predicted"/>
<reference evidence="1 2" key="1">
    <citation type="submission" date="2018-01" db="EMBL/GenBank/DDBJ databases">
        <title>Denitrification phenotypes of diverse strains of Pseudomonas stutzeri.</title>
        <authorList>
            <person name="Milligan D.A."/>
            <person name="Bergaust L."/>
            <person name="Bakken L.R."/>
            <person name="Frostegard A."/>
        </authorList>
    </citation>
    <scope>NUCLEOTIDE SEQUENCE [LARGE SCALE GENOMIC DNA]</scope>
    <source>
        <strain evidence="1 2">24a13</strain>
    </source>
</reference>
<evidence type="ECO:0000313" key="2">
    <source>
        <dbReference type="Proteomes" id="UP000237068"/>
    </source>
</evidence>
<protein>
    <submittedName>
        <fullName evidence="1">Uncharacterized protein</fullName>
    </submittedName>
</protein>
<accession>A0A2S4ATV4</accession>